<evidence type="ECO:0008006" key="3">
    <source>
        <dbReference type="Google" id="ProtNLM"/>
    </source>
</evidence>
<proteinExistence type="predicted"/>
<dbReference type="InterPro" id="IPR000033">
    <property type="entry name" value="LDLR_classB_rpt"/>
</dbReference>
<name>A0AAU4K1C2_9NOCA</name>
<dbReference type="SUPFAM" id="SSF63825">
    <property type="entry name" value="YWTD domain"/>
    <property type="match status" value="1"/>
</dbReference>
<evidence type="ECO:0000313" key="2">
    <source>
        <dbReference type="Proteomes" id="UP001432128"/>
    </source>
</evidence>
<accession>A0AAU4K1C2</accession>
<dbReference type="Proteomes" id="UP001432128">
    <property type="component" value="Chromosome"/>
</dbReference>
<reference evidence="1 2" key="1">
    <citation type="submission" date="2022-10" db="EMBL/GenBank/DDBJ databases">
        <title>The complete genomes of actinobacterial strains from the NBC collection.</title>
        <authorList>
            <person name="Joergensen T.S."/>
            <person name="Alvarez Arevalo M."/>
            <person name="Sterndorff E.B."/>
            <person name="Faurdal D."/>
            <person name="Vuksanovic O."/>
            <person name="Mourched A.-S."/>
            <person name="Charusanti P."/>
            <person name="Shaw S."/>
            <person name="Blin K."/>
            <person name="Weber T."/>
        </authorList>
    </citation>
    <scope>NUCLEOTIDE SEQUENCE [LARGE SCALE GENOMIC DNA]</scope>
    <source>
        <strain evidence="1 2">NBC_00319</strain>
    </source>
</reference>
<dbReference type="InterPro" id="IPR050778">
    <property type="entry name" value="Cueball_EGF_LRP_Nidogen"/>
</dbReference>
<dbReference type="RefSeq" id="WP_328857275.1">
    <property type="nucleotide sequence ID" value="NZ_CP108021.1"/>
</dbReference>
<sequence length="308" mass="32162">MFDHLLVLDIAGGAIRRVDLDGTVSTLVAETGSAPDGIVYDPASDRIFWTLMGRPSRGDDGPDFSARNGGLRSARLDGSDAATVLTDGTITTGKQLDLADGHLYWGDREGGRVTRAAVDGSEVADLVIRPRDPETGLVDIADQCVGVAVDVASRHLYWTQKGPAKGDAGRIFRAGLDLPAGETAENRTDIETVWADLPEPIDLWFDAASSSLYWTDRGAAPRGNTLNCAPVPAVGDTGRTPTILADGFGEAIGLAIDADADVAYVTALDGTVRAVPTHPDAPAERVVAEVAGSAFTGIVGIPARTEQS</sequence>
<dbReference type="EMBL" id="CP108021">
    <property type="protein sequence ID" value="WUM19832.1"/>
    <property type="molecule type" value="Genomic_DNA"/>
</dbReference>
<dbReference type="PANTHER" id="PTHR46513">
    <property type="entry name" value="VITELLOGENIN RECEPTOR-LIKE PROTEIN-RELATED-RELATED"/>
    <property type="match status" value="1"/>
</dbReference>
<evidence type="ECO:0000313" key="1">
    <source>
        <dbReference type="EMBL" id="WUM19832.1"/>
    </source>
</evidence>
<dbReference type="Gene3D" id="2.120.10.30">
    <property type="entry name" value="TolB, C-terminal domain"/>
    <property type="match status" value="2"/>
</dbReference>
<keyword evidence="2" id="KW-1185">Reference proteome</keyword>
<dbReference type="AlphaFoldDB" id="A0AAU4K1C2"/>
<dbReference type="PANTHER" id="PTHR46513:SF41">
    <property type="entry name" value="LOW-DENSITY LIPOPROTEIN RECEPTOR-RELATED PROTEIN"/>
    <property type="match status" value="1"/>
</dbReference>
<dbReference type="SMART" id="SM00135">
    <property type="entry name" value="LY"/>
    <property type="match status" value="3"/>
</dbReference>
<protein>
    <recommendedName>
        <fullName evidence="3">3-hydroxyacyl-CoA dehydrogenase</fullName>
    </recommendedName>
</protein>
<organism evidence="1 2">
    <name type="scientific">Williamsia herbipolensis</name>
    <dbReference type="NCBI Taxonomy" id="1603258"/>
    <lineage>
        <taxon>Bacteria</taxon>
        <taxon>Bacillati</taxon>
        <taxon>Actinomycetota</taxon>
        <taxon>Actinomycetes</taxon>
        <taxon>Mycobacteriales</taxon>
        <taxon>Nocardiaceae</taxon>
        <taxon>Williamsia</taxon>
    </lineage>
</organism>
<dbReference type="InterPro" id="IPR011042">
    <property type="entry name" value="6-blade_b-propeller_TolB-like"/>
</dbReference>
<dbReference type="KEGG" id="whr:OG579_19400"/>
<gene>
    <name evidence="1" type="ORF">OG579_19400</name>
</gene>